<reference evidence="3 4" key="1">
    <citation type="submission" date="2015-07" db="EMBL/GenBank/DDBJ databases">
        <title>Comparative genomics of the Sigatoka disease complex on banana suggests a link between parallel evolutionary changes in Pseudocercospora fijiensis and Pseudocercospora eumusae and increased virulence on the banana host.</title>
        <authorList>
            <person name="Chang T.-C."/>
            <person name="Salvucci A."/>
            <person name="Crous P.W."/>
            <person name="Stergiopoulos I."/>
        </authorList>
    </citation>
    <scope>NUCLEOTIDE SEQUENCE [LARGE SCALE GENOMIC DNA]</scope>
    <source>
        <strain evidence="3 4">CBS 114824</strain>
    </source>
</reference>
<sequence length="673" mass="76153">MYFLSLLALALTTILGSSIADEAPFYANSQYNNGKYGKYVTQTFKSNPHVTAVPVVNFMKPFTNCDDGSFLFIAPRGTVAESTPMILDITGSPIWASTQRYGEVYNLQVQSYKGSPYLSFWGGNDAVGGHGVGEYFMLDQRYNQRYRIKAGNGLGADLHAFTITEDDTALISIYAKKIADIHSVVGHHRKGWIWDSIFQELDIETGEALFEWRASEHIDVSKSYTEINDATEGDPWDVYHINSVEKDAEANYLISIRFLRAILYIDGQTGDVLWQLGGKDNSFTDLSNGEATTSLGQHDAHWHRKDGNTFITFFDNRADWYHTMDNQSRGKRIAIDLSSMTARLDHAFSDPTTQILSISQGSYQTLPNNHVLLGYGFNGAMAEFSEDGEFLCAAYFQPSGTFGSGDVQSYRNLKFNWTAYPEDSPVLVLEREVLYFSWNGATEVVTWLLLGSNTDERDGDEYSEELLQRKRAVEDAIVVPKAGFETQYRVLAGDGLKRFVRVVALDKEGRSLGTSNMVDLGELSRDWQAEEEGEGLRYTGENHTHDEPVDGDHSYLEKDVGDEQILIGFGVFTLLSVLLVVFLTVDKKQLARLWRRDSFDEDTEKMAIHEEREGGRLRHLWPRLLAMVSRWRRKDHFTEISARERLLARDDEIILAQDRPQEFGEVGICRNGR</sequence>
<gene>
    <name evidence="3" type="ORF">AC578_5942</name>
</gene>
<keyword evidence="1" id="KW-0812">Transmembrane</keyword>
<dbReference type="InterPro" id="IPR039535">
    <property type="entry name" value="ASST-like"/>
</dbReference>
<keyword evidence="2" id="KW-0732">Signal</keyword>
<protein>
    <recommendedName>
        <fullName evidence="5">ASST-domain-containing protein</fullName>
    </recommendedName>
</protein>
<dbReference type="PANTHER" id="PTHR35340:SF5">
    <property type="entry name" value="ASST-DOMAIN-CONTAINING PROTEIN"/>
    <property type="match status" value="1"/>
</dbReference>
<keyword evidence="1" id="KW-1133">Transmembrane helix</keyword>
<evidence type="ECO:0008006" key="5">
    <source>
        <dbReference type="Google" id="ProtNLM"/>
    </source>
</evidence>
<dbReference type="OrthoDB" id="5427350at2759"/>
<dbReference type="EMBL" id="LFZN01000045">
    <property type="protein sequence ID" value="KXT02160.1"/>
    <property type="molecule type" value="Genomic_DNA"/>
</dbReference>
<feature type="signal peptide" evidence="2">
    <location>
        <begin position="1"/>
        <end position="20"/>
    </location>
</feature>
<evidence type="ECO:0000313" key="4">
    <source>
        <dbReference type="Proteomes" id="UP000070133"/>
    </source>
</evidence>
<evidence type="ECO:0000256" key="1">
    <source>
        <dbReference type="SAM" id="Phobius"/>
    </source>
</evidence>
<name>A0A139HI81_9PEZI</name>
<dbReference type="InterPro" id="IPR053143">
    <property type="entry name" value="Arylsulfate_ST"/>
</dbReference>
<feature type="transmembrane region" description="Helical" evidence="1">
    <location>
        <begin position="565"/>
        <end position="585"/>
    </location>
</feature>
<keyword evidence="4" id="KW-1185">Reference proteome</keyword>
<proteinExistence type="predicted"/>
<dbReference type="STRING" id="321146.A0A139HI81"/>
<evidence type="ECO:0000256" key="2">
    <source>
        <dbReference type="SAM" id="SignalP"/>
    </source>
</evidence>
<keyword evidence="1" id="KW-0472">Membrane</keyword>
<comment type="caution">
    <text evidence="3">The sequence shown here is derived from an EMBL/GenBank/DDBJ whole genome shotgun (WGS) entry which is preliminary data.</text>
</comment>
<organism evidence="3 4">
    <name type="scientific">Pseudocercospora eumusae</name>
    <dbReference type="NCBI Taxonomy" id="321146"/>
    <lineage>
        <taxon>Eukaryota</taxon>
        <taxon>Fungi</taxon>
        <taxon>Dikarya</taxon>
        <taxon>Ascomycota</taxon>
        <taxon>Pezizomycotina</taxon>
        <taxon>Dothideomycetes</taxon>
        <taxon>Dothideomycetidae</taxon>
        <taxon>Mycosphaerellales</taxon>
        <taxon>Mycosphaerellaceae</taxon>
        <taxon>Pseudocercospora</taxon>
    </lineage>
</organism>
<evidence type="ECO:0000313" key="3">
    <source>
        <dbReference type="EMBL" id="KXT02160.1"/>
    </source>
</evidence>
<feature type="chain" id="PRO_5007806735" description="ASST-domain-containing protein" evidence="2">
    <location>
        <begin position="21"/>
        <end position="673"/>
    </location>
</feature>
<dbReference type="PANTHER" id="PTHR35340">
    <property type="entry name" value="PQQ ENZYME REPEAT PROTEIN-RELATED"/>
    <property type="match status" value="1"/>
</dbReference>
<dbReference type="Proteomes" id="UP000070133">
    <property type="component" value="Unassembled WGS sequence"/>
</dbReference>
<dbReference type="Pfam" id="PF14269">
    <property type="entry name" value="Arylsulfotran_2"/>
    <property type="match status" value="1"/>
</dbReference>
<dbReference type="AlphaFoldDB" id="A0A139HI81"/>
<accession>A0A139HI81</accession>